<gene>
    <name evidence="2" type="primary">guaA_1</name>
    <name evidence="2" type="ORF">GCM10007852_36360</name>
</gene>
<reference evidence="2" key="2">
    <citation type="submission" date="2023-01" db="EMBL/GenBank/DDBJ databases">
        <title>Draft genome sequence of Agaribacter marinus strain NBRC 110023.</title>
        <authorList>
            <person name="Sun Q."/>
            <person name="Mori K."/>
        </authorList>
    </citation>
    <scope>NUCLEOTIDE SEQUENCE</scope>
    <source>
        <strain evidence="2">NBRC 110023</strain>
    </source>
</reference>
<evidence type="ECO:0000313" key="2">
    <source>
        <dbReference type="EMBL" id="GLR72728.1"/>
    </source>
</evidence>
<dbReference type="PANTHER" id="PTHR43792:SF1">
    <property type="entry name" value="N-ACETYLTRANSFERASE DOMAIN-CONTAINING PROTEIN"/>
    <property type="match status" value="1"/>
</dbReference>
<dbReference type="Gene3D" id="3.40.630.30">
    <property type="match status" value="1"/>
</dbReference>
<dbReference type="Pfam" id="PF13302">
    <property type="entry name" value="Acetyltransf_3"/>
    <property type="match status" value="1"/>
</dbReference>
<proteinExistence type="predicted"/>
<accession>A0AA37T5R1</accession>
<dbReference type="InterPro" id="IPR016181">
    <property type="entry name" value="Acyl_CoA_acyltransferase"/>
</dbReference>
<comment type="caution">
    <text evidence="2">The sequence shown here is derived from an EMBL/GenBank/DDBJ whole genome shotgun (WGS) entry which is preliminary data.</text>
</comment>
<dbReference type="InterPro" id="IPR000182">
    <property type="entry name" value="GNAT_dom"/>
</dbReference>
<dbReference type="GO" id="GO:0016747">
    <property type="term" value="F:acyltransferase activity, transferring groups other than amino-acyl groups"/>
    <property type="evidence" value="ECO:0007669"/>
    <property type="project" value="InterPro"/>
</dbReference>
<dbReference type="PROSITE" id="PS51186">
    <property type="entry name" value="GNAT"/>
    <property type="match status" value="1"/>
</dbReference>
<organism evidence="2 3">
    <name type="scientific">Agaribacter marinus</name>
    <dbReference type="NCBI Taxonomy" id="1431249"/>
    <lineage>
        <taxon>Bacteria</taxon>
        <taxon>Pseudomonadati</taxon>
        <taxon>Pseudomonadota</taxon>
        <taxon>Gammaproteobacteria</taxon>
        <taxon>Alteromonadales</taxon>
        <taxon>Alteromonadaceae</taxon>
        <taxon>Agaribacter</taxon>
    </lineage>
</organism>
<reference evidence="2" key="1">
    <citation type="journal article" date="2014" name="Int. J. Syst. Evol. Microbiol.">
        <title>Complete genome sequence of Corynebacterium casei LMG S-19264T (=DSM 44701T), isolated from a smear-ripened cheese.</title>
        <authorList>
            <consortium name="US DOE Joint Genome Institute (JGI-PGF)"/>
            <person name="Walter F."/>
            <person name="Albersmeier A."/>
            <person name="Kalinowski J."/>
            <person name="Ruckert C."/>
        </authorList>
    </citation>
    <scope>NUCLEOTIDE SEQUENCE</scope>
    <source>
        <strain evidence="2">NBRC 110023</strain>
    </source>
</reference>
<dbReference type="InterPro" id="IPR051531">
    <property type="entry name" value="N-acetyltransferase"/>
</dbReference>
<dbReference type="EMBL" id="BSOT01000012">
    <property type="protein sequence ID" value="GLR72728.1"/>
    <property type="molecule type" value="Genomic_DNA"/>
</dbReference>
<dbReference type="SUPFAM" id="SSF55729">
    <property type="entry name" value="Acyl-CoA N-acyltransferases (Nat)"/>
    <property type="match status" value="1"/>
</dbReference>
<evidence type="ECO:0000313" key="3">
    <source>
        <dbReference type="Proteomes" id="UP001156601"/>
    </source>
</evidence>
<dbReference type="AlphaFoldDB" id="A0AA37T5R1"/>
<name>A0AA37T5R1_9ALTE</name>
<dbReference type="Proteomes" id="UP001156601">
    <property type="component" value="Unassembled WGS sequence"/>
</dbReference>
<keyword evidence="3" id="KW-1185">Reference proteome</keyword>
<sequence length="176" mass="20284">MVIFETDRLVVREWLDKDKLDFYQLSADADVMKFFPSTLSTIECDRVIQRIKSLNEKNGFCFWSCEEKQSKKFIGLAGLNKIDSELPFAPSVEIGWRFKKDYWGQGYASEAAKGCLAYGFKQLALNEIVSFAVKTNIKSIKVMERIGMTNTMKNFIHPKVELAHLKEHVLYKISPI</sequence>
<feature type="domain" description="N-acetyltransferase" evidence="1">
    <location>
        <begin position="9"/>
        <end position="167"/>
    </location>
</feature>
<dbReference type="PANTHER" id="PTHR43792">
    <property type="entry name" value="GNAT FAMILY, PUTATIVE (AFU_ORTHOLOGUE AFUA_3G00765)-RELATED-RELATED"/>
    <property type="match status" value="1"/>
</dbReference>
<protein>
    <submittedName>
        <fullName evidence="2">N-acetyltransferase</fullName>
    </submittedName>
</protein>
<evidence type="ECO:0000259" key="1">
    <source>
        <dbReference type="PROSITE" id="PS51186"/>
    </source>
</evidence>
<dbReference type="RefSeq" id="WP_284219144.1">
    <property type="nucleotide sequence ID" value="NZ_BSOT01000012.1"/>
</dbReference>